<dbReference type="Proteomes" id="UP001141434">
    <property type="component" value="Unassembled WGS sequence"/>
</dbReference>
<reference evidence="3" key="1">
    <citation type="submission" date="2022-11" db="EMBL/GenBank/DDBJ databases">
        <authorList>
            <person name="Petersen C."/>
        </authorList>
    </citation>
    <scope>NUCLEOTIDE SEQUENCE</scope>
    <source>
        <strain evidence="3">IBT 34128</strain>
    </source>
</reference>
<dbReference type="AlphaFoldDB" id="A0A9W9JU07"/>
<sequence length="273" mass="31092">MATLGISKTLPPQNIPKDKMMVDPFEVRMRFTMQLQHLSASVTSSQKAAHYALKYRDLDEDLHSCILEQLERNNMNNRANIMYFIEHFCEMAIKENHTPYVRMMERDILRVVDAVVPPDGTGAANVKHVRRVLTNLQTKDILSAETVANIDAALKDRDTHPAHLDLEQQDAPGGNTTSKTGTPASSKAPGMRVDKRQIEQRIEEDRERNKRLRESMWATTGDDADEYAQLCDELSDIGEDDFIRAREEAMERQQVAGSIRAQEDQHPQMVESM</sequence>
<dbReference type="PANTHER" id="PTHR28291:SF1">
    <property type="entry name" value="CTD KINASE SUBUNIT GAMMA"/>
    <property type="match status" value="1"/>
</dbReference>
<protein>
    <submittedName>
        <fullName evidence="3">Sporulation protein</fullName>
    </submittedName>
</protein>
<feature type="compositionally biased region" description="Polar residues" evidence="1">
    <location>
        <begin position="174"/>
        <end position="185"/>
    </location>
</feature>
<proteinExistence type="predicted"/>
<gene>
    <name evidence="3" type="ORF">NUU61_010208</name>
</gene>
<dbReference type="InterPro" id="IPR006569">
    <property type="entry name" value="CID_dom"/>
</dbReference>
<evidence type="ECO:0000256" key="1">
    <source>
        <dbReference type="SAM" id="MobiDB-lite"/>
    </source>
</evidence>
<dbReference type="InterPro" id="IPR008942">
    <property type="entry name" value="ENTH_VHS"/>
</dbReference>
<reference evidence="3" key="2">
    <citation type="journal article" date="2023" name="IMA Fungus">
        <title>Comparative genomic study of the Penicillium genus elucidates a diverse pangenome and 15 lateral gene transfer events.</title>
        <authorList>
            <person name="Petersen C."/>
            <person name="Sorensen T."/>
            <person name="Nielsen M.R."/>
            <person name="Sondergaard T.E."/>
            <person name="Sorensen J.L."/>
            <person name="Fitzpatrick D.A."/>
            <person name="Frisvad J.C."/>
            <person name="Nielsen K.L."/>
        </authorList>
    </citation>
    <scope>NUCLEOTIDE SEQUENCE</scope>
    <source>
        <strain evidence="3">IBT 34128</strain>
    </source>
</reference>
<feature type="domain" description="CID" evidence="2">
    <location>
        <begin position="23"/>
        <end position="158"/>
    </location>
</feature>
<dbReference type="InterPro" id="IPR024637">
    <property type="entry name" value="Ctk3_C"/>
</dbReference>
<name>A0A9W9JU07_9EURO</name>
<dbReference type="GO" id="GO:0032786">
    <property type="term" value="P:positive regulation of DNA-templated transcription, elongation"/>
    <property type="evidence" value="ECO:0007669"/>
    <property type="project" value="InterPro"/>
</dbReference>
<organism evidence="3 4">
    <name type="scientific">Penicillium alfredii</name>
    <dbReference type="NCBI Taxonomy" id="1506179"/>
    <lineage>
        <taxon>Eukaryota</taxon>
        <taxon>Fungi</taxon>
        <taxon>Dikarya</taxon>
        <taxon>Ascomycota</taxon>
        <taxon>Pezizomycotina</taxon>
        <taxon>Eurotiomycetes</taxon>
        <taxon>Eurotiomycetidae</taxon>
        <taxon>Eurotiales</taxon>
        <taxon>Aspergillaceae</taxon>
        <taxon>Penicillium</taxon>
    </lineage>
</organism>
<dbReference type="Gene3D" id="1.25.40.90">
    <property type="match status" value="1"/>
</dbReference>
<dbReference type="InterPro" id="IPR024638">
    <property type="entry name" value="Ctk3_N"/>
</dbReference>
<comment type="caution">
    <text evidence="3">The sequence shown here is derived from an EMBL/GenBank/DDBJ whole genome shotgun (WGS) entry which is preliminary data.</text>
</comment>
<dbReference type="FunFam" id="1.25.40.90:FF:000032">
    <property type="entry name" value="CTD kinase subunit gamma"/>
    <property type="match status" value="1"/>
</dbReference>
<dbReference type="InterPro" id="IPR042326">
    <property type="entry name" value="Ctk3"/>
</dbReference>
<feature type="region of interest" description="Disordered" evidence="1">
    <location>
        <begin position="165"/>
        <end position="215"/>
    </location>
</feature>
<dbReference type="EMBL" id="JAPMSZ010000012">
    <property type="protein sequence ID" value="KAJ5081944.1"/>
    <property type="molecule type" value="Genomic_DNA"/>
</dbReference>
<dbReference type="GO" id="GO:0070692">
    <property type="term" value="C:CTDK-1 complex"/>
    <property type="evidence" value="ECO:0007669"/>
    <property type="project" value="InterPro"/>
</dbReference>
<dbReference type="Pfam" id="PF12350">
    <property type="entry name" value="CTK3_C"/>
    <property type="match status" value="1"/>
</dbReference>
<accession>A0A9W9JU07</accession>
<keyword evidence="4" id="KW-1185">Reference proteome</keyword>
<feature type="region of interest" description="Disordered" evidence="1">
    <location>
        <begin position="253"/>
        <end position="273"/>
    </location>
</feature>
<feature type="compositionally biased region" description="Basic and acidic residues" evidence="1">
    <location>
        <begin position="192"/>
        <end position="214"/>
    </location>
</feature>
<evidence type="ECO:0000259" key="2">
    <source>
        <dbReference type="PROSITE" id="PS51391"/>
    </source>
</evidence>
<evidence type="ECO:0000313" key="3">
    <source>
        <dbReference type="EMBL" id="KAJ5081944.1"/>
    </source>
</evidence>
<dbReference type="OrthoDB" id="21266at2759"/>
<dbReference type="GeneID" id="81399902"/>
<dbReference type="PANTHER" id="PTHR28291">
    <property type="entry name" value="CTD KINASE SUBUNIT GAMMA"/>
    <property type="match status" value="1"/>
</dbReference>
<dbReference type="PROSITE" id="PS51391">
    <property type="entry name" value="CID"/>
    <property type="match status" value="1"/>
</dbReference>
<evidence type="ECO:0000313" key="4">
    <source>
        <dbReference type="Proteomes" id="UP001141434"/>
    </source>
</evidence>
<dbReference type="Pfam" id="PF12243">
    <property type="entry name" value="CTK3"/>
    <property type="match status" value="1"/>
</dbReference>
<dbReference type="RefSeq" id="XP_056507231.1">
    <property type="nucleotide sequence ID" value="XM_056660733.1"/>
</dbReference>
<dbReference type="GO" id="GO:0045943">
    <property type="term" value="P:positive regulation of transcription by RNA polymerase I"/>
    <property type="evidence" value="ECO:0007669"/>
    <property type="project" value="TreeGrafter"/>
</dbReference>